<keyword evidence="2 6" id="KW-0812">Transmembrane</keyword>
<feature type="transmembrane region" description="Helical" evidence="6">
    <location>
        <begin position="106"/>
        <end position="125"/>
    </location>
</feature>
<dbReference type="GO" id="GO:0005385">
    <property type="term" value="F:zinc ion transmembrane transporter activity"/>
    <property type="evidence" value="ECO:0007669"/>
    <property type="project" value="TreeGrafter"/>
</dbReference>
<evidence type="ECO:0000256" key="6">
    <source>
        <dbReference type="SAM" id="Phobius"/>
    </source>
</evidence>
<feature type="transmembrane region" description="Helical" evidence="6">
    <location>
        <begin position="343"/>
        <end position="362"/>
    </location>
</feature>
<feature type="compositionally biased region" description="Basic and acidic residues" evidence="5">
    <location>
        <begin position="195"/>
        <end position="223"/>
    </location>
</feature>
<dbReference type="EMBL" id="HBGD01008751">
    <property type="protein sequence ID" value="CAD9083951.1"/>
    <property type="molecule type" value="Transcribed_RNA"/>
</dbReference>
<feature type="region of interest" description="Disordered" evidence="5">
    <location>
        <begin position="153"/>
        <end position="311"/>
    </location>
</feature>
<feature type="transmembrane region" description="Helical" evidence="6">
    <location>
        <begin position="430"/>
        <end position="453"/>
    </location>
</feature>
<feature type="compositionally biased region" description="Polar residues" evidence="5">
    <location>
        <begin position="163"/>
        <end position="173"/>
    </location>
</feature>
<name>A0A7S1KSX5_9EUKA</name>
<evidence type="ECO:0000256" key="5">
    <source>
        <dbReference type="SAM" id="MobiDB-lite"/>
    </source>
</evidence>
<feature type="transmembrane region" description="Helical" evidence="6">
    <location>
        <begin position="368"/>
        <end position="388"/>
    </location>
</feature>
<sequence length="499" mass="54915">MLHQLFASLSEDDHHDDHDSATTVLIIKICFLVLTPAVVISCAFLPFCLSLCTKFQRVGKLVHGVLDVGQGFAAGILVAGAVLHIYPEAVESMSATIETLGGSEALAHYPFVALLALLAFCFIYFSEFFLGKCLEVHHVGSKKRKMRRDMIREGNDAHDSNRVHSSTSVSPEHSNTDEDHNDNHKQETIQVHNVQGEKTHHDDASTIPHVDPKDTPLTKKDSNQDISLIEVASPRMTAREDSSKPASSDSTDHNRESDPILKMDNPADAYSSLSRRGSPAESEEGRSSHDTESPPILEDEHHDNHGEMCLSHQPKKFHDHHTHHFDLLVDHHASLAQIVTRGLVLWLSLSLHSFLAGLGLGSETNMSAVWTLIVAIIVHKLFEAYALGDVLREGMKKKKILIAVLLILMYSVTTSVGVGIGMGVSLVDNAWFQLLSNVLLAFAVGALIHVGLFELLFHHMISETTLYITIPYLILFMVGVAGVAVMGIFHDATHADHEH</sequence>
<dbReference type="InterPro" id="IPR003689">
    <property type="entry name" value="ZIP"/>
</dbReference>
<dbReference type="AlphaFoldDB" id="A0A7S1KSX5"/>
<gene>
    <name evidence="7" type="ORF">PCOS0759_LOCUS7205</name>
</gene>
<evidence type="ECO:0000256" key="1">
    <source>
        <dbReference type="ARBA" id="ARBA00004141"/>
    </source>
</evidence>
<feature type="compositionally biased region" description="Basic and acidic residues" evidence="5">
    <location>
        <begin position="250"/>
        <end position="261"/>
    </location>
</feature>
<dbReference type="PANTHER" id="PTHR11040:SF44">
    <property type="entry name" value="PROTEIN ZNTC-RELATED"/>
    <property type="match status" value="1"/>
</dbReference>
<reference evidence="7" key="1">
    <citation type="submission" date="2021-01" db="EMBL/GenBank/DDBJ databases">
        <authorList>
            <person name="Corre E."/>
            <person name="Pelletier E."/>
            <person name="Niang G."/>
            <person name="Scheremetjew M."/>
            <person name="Finn R."/>
            <person name="Kale V."/>
            <person name="Holt S."/>
            <person name="Cochrane G."/>
            <person name="Meng A."/>
            <person name="Brown T."/>
            <person name="Cohen L."/>
        </authorList>
    </citation>
    <scope>NUCLEOTIDE SEQUENCE</scope>
    <source>
        <strain evidence="7">WS</strain>
    </source>
</reference>
<keyword evidence="4 6" id="KW-0472">Membrane</keyword>
<feature type="transmembrane region" description="Helical" evidence="6">
    <location>
        <begin position="61"/>
        <end position="86"/>
    </location>
</feature>
<organism evidence="7">
    <name type="scientific">Percolomonas cosmopolitus</name>
    <dbReference type="NCBI Taxonomy" id="63605"/>
    <lineage>
        <taxon>Eukaryota</taxon>
        <taxon>Discoba</taxon>
        <taxon>Heterolobosea</taxon>
        <taxon>Tetramitia</taxon>
        <taxon>Eutetramitia</taxon>
        <taxon>Percolomonadidae</taxon>
        <taxon>Percolomonas</taxon>
    </lineage>
</organism>
<feature type="compositionally biased region" description="Basic and acidic residues" evidence="5">
    <location>
        <begin position="174"/>
        <end position="187"/>
    </location>
</feature>
<dbReference type="GO" id="GO:0016020">
    <property type="term" value="C:membrane"/>
    <property type="evidence" value="ECO:0007669"/>
    <property type="project" value="UniProtKB-SubCell"/>
</dbReference>
<feature type="transmembrane region" description="Helical" evidence="6">
    <location>
        <begin position="465"/>
        <end position="489"/>
    </location>
</feature>
<protein>
    <submittedName>
        <fullName evidence="7">Uncharacterized protein</fullName>
    </submittedName>
</protein>
<comment type="subcellular location">
    <subcellularLocation>
        <location evidence="1">Membrane</location>
        <topology evidence="1">Multi-pass membrane protein</topology>
    </subcellularLocation>
</comment>
<dbReference type="Pfam" id="PF02535">
    <property type="entry name" value="Zip"/>
    <property type="match status" value="2"/>
</dbReference>
<feature type="compositionally biased region" description="Basic and acidic residues" evidence="5">
    <location>
        <begin position="153"/>
        <end position="162"/>
    </location>
</feature>
<accession>A0A7S1KSX5</accession>
<dbReference type="PANTHER" id="PTHR11040">
    <property type="entry name" value="ZINC/IRON TRANSPORTER"/>
    <property type="match status" value="1"/>
</dbReference>
<evidence type="ECO:0000256" key="3">
    <source>
        <dbReference type="ARBA" id="ARBA00022989"/>
    </source>
</evidence>
<proteinExistence type="predicted"/>
<feature type="transmembrane region" description="Helical" evidence="6">
    <location>
        <begin position="25"/>
        <end position="49"/>
    </location>
</feature>
<feature type="compositionally biased region" description="Basic and acidic residues" evidence="5">
    <location>
        <begin position="283"/>
        <end position="306"/>
    </location>
</feature>
<evidence type="ECO:0000256" key="4">
    <source>
        <dbReference type="ARBA" id="ARBA00023136"/>
    </source>
</evidence>
<evidence type="ECO:0000256" key="2">
    <source>
        <dbReference type="ARBA" id="ARBA00022692"/>
    </source>
</evidence>
<keyword evidence="3 6" id="KW-1133">Transmembrane helix</keyword>
<evidence type="ECO:0000313" key="7">
    <source>
        <dbReference type="EMBL" id="CAD9083951.1"/>
    </source>
</evidence>
<feature type="transmembrane region" description="Helical" evidence="6">
    <location>
        <begin position="400"/>
        <end position="424"/>
    </location>
</feature>